<dbReference type="RefSeq" id="XP_005819868.1">
    <property type="nucleotide sequence ID" value="XM_005819811.1"/>
</dbReference>
<evidence type="ECO:0000313" key="10">
    <source>
        <dbReference type="EnsemblProtists" id="EKX32888"/>
    </source>
</evidence>
<dbReference type="Gene3D" id="3.40.50.300">
    <property type="entry name" value="P-loop containing nucleotide triphosphate hydrolases"/>
    <property type="match status" value="1"/>
</dbReference>
<sequence>MTDRKRKIDLGDGGDPKNSRPRDVGTAANPGVNPLTGRQFSQNYYKILEKRLNLPVYEFKESFIQTVRENQIVVLVGETGSGKTTQITQFLVDGGYCQRGADGKVRGIACTQPRRVAAMSVARRVAEEMDVELGQQVGYTIRFEDLTGPNTILRYMTD</sequence>
<keyword evidence="3" id="KW-0507">mRNA processing</keyword>
<keyword evidence="4" id="KW-0378">Hydrolase</keyword>
<dbReference type="PaxDb" id="55529-EKX32888"/>
<dbReference type="EC" id="3.6.4.13" evidence="2"/>
<feature type="region of interest" description="Disordered" evidence="8">
    <location>
        <begin position="1"/>
        <end position="35"/>
    </location>
</feature>
<dbReference type="KEGG" id="gtt:GUITHDRAFT_81905"/>
<evidence type="ECO:0000313" key="9">
    <source>
        <dbReference type="EMBL" id="EKX32888.1"/>
    </source>
</evidence>
<dbReference type="GO" id="GO:0009507">
    <property type="term" value="C:chloroplast"/>
    <property type="evidence" value="ECO:0007669"/>
    <property type="project" value="UniProtKB-SubCell"/>
</dbReference>
<protein>
    <recommendedName>
        <fullName evidence="2">RNA helicase</fullName>
        <ecNumber evidence="2">3.6.4.13</ecNumber>
    </recommendedName>
</protein>
<reference evidence="11" key="2">
    <citation type="submission" date="2012-11" db="EMBL/GenBank/DDBJ databases">
        <authorList>
            <person name="Kuo A."/>
            <person name="Curtis B.A."/>
            <person name="Tanifuji G."/>
            <person name="Burki F."/>
            <person name="Gruber A."/>
            <person name="Irimia M."/>
            <person name="Maruyama S."/>
            <person name="Arias M.C."/>
            <person name="Ball S.G."/>
            <person name="Gile G.H."/>
            <person name="Hirakawa Y."/>
            <person name="Hopkins J.F."/>
            <person name="Rensing S.A."/>
            <person name="Schmutz J."/>
            <person name="Symeonidi A."/>
            <person name="Elias M."/>
            <person name="Eveleigh R.J."/>
            <person name="Herman E.K."/>
            <person name="Klute M.J."/>
            <person name="Nakayama T."/>
            <person name="Obornik M."/>
            <person name="Reyes-Prieto A."/>
            <person name="Armbrust E.V."/>
            <person name="Aves S.J."/>
            <person name="Beiko R.G."/>
            <person name="Coutinho P."/>
            <person name="Dacks J.B."/>
            <person name="Durnford D.G."/>
            <person name="Fast N.M."/>
            <person name="Green B.R."/>
            <person name="Grisdale C."/>
            <person name="Hempe F."/>
            <person name="Henrissat B."/>
            <person name="Hoppner M.P."/>
            <person name="Ishida K.-I."/>
            <person name="Kim E."/>
            <person name="Koreny L."/>
            <person name="Kroth P.G."/>
            <person name="Liu Y."/>
            <person name="Malik S.-B."/>
            <person name="Maier U.G."/>
            <person name="McRose D."/>
            <person name="Mock T."/>
            <person name="Neilson J.A."/>
            <person name="Onodera N.T."/>
            <person name="Poole A.M."/>
            <person name="Pritham E.J."/>
            <person name="Richards T.A."/>
            <person name="Rocap G."/>
            <person name="Roy S.W."/>
            <person name="Sarai C."/>
            <person name="Schaack S."/>
            <person name="Shirato S."/>
            <person name="Slamovits C.H."/>
            <person name="Spencer D.F."/>
            <person name="Suzuki S."/>
            <person name="Worden A.Z."/>
            <person name="Zauner S."/>
            <person name="Barry K."/>
            <person name="Bell C."/>
            <person name="Bharti A.K."/>
            <person name="Crow J.A."/>
            <person name="Grimwood J."/>
            <person name="Kramer R."/>
            <person name="Lindquist E."/>
            <person name="Lucas S."/>
            <person name="Salamov A."/>
            <person name="McFadden G.I."/>
            <person name="Lane C.E."/>
            <person name="Keeling P.J."/>
            <person name="Gray M.W."/>
            <person name="Grigoriev I.V."/>
            <person name="Archibald J.M."/>
        </authorList>
    </citation>
    <scope>NUCLEOTIDE SEQUENCE</scope>
    <source>
        <strain evidence="11">CCMP2712</strain>
    </source>
</reference>
<evidence type="ECO:0000256" key="3">
    <source>
        <dbReference type="ARBA" id="ARBA00022664"/>
    </source>
</evidence>
<dbReference type="GO" id="GO:0006397">
    <property type="term" value="P:mRNA processing"/>
    <property type="evidence" value="ECO:0007669"/>
    <property type="project" value="UniProtKB-KW"/>
</dbReference>
<name>L1I9J2_GUITC</name>
<reference evidence="9 11" key="1">
    <citation type="journal article" date="2012" name="Nature">
        <title>Algal genomes reveal evolutionary mosaicism and the fate of nucleomorphs.</title>
        <authorList>
            <consortium name="DOE Joint Genome Institute"/>
            <person name="Curtis B.A."/>
            <person name="Tanifuji G."/>
            <person name="Burki F."/>
            <person name="Gruber A."/>
            <person name="Irimia M."/>
            <person name="Maruyama S."/>
            <person name="Arias M.C."/>
            <person name="Ball S.G."/>
            <person name="Gile G.H."/>
            <person name="Hirakawa Y."/>
            <person name="Hopkins J.F."/>
            <person name="Kuo A."/>
            <person name="Rensing S.A."/>
            <person name="Schmutz J."/>
            <person name="Symeonidi A."/>
            <person name="Elias M."/>
            <person name="Eveleigh R.J."/>
            <person name="Herman E.K."/>
            <person name="Klute M.J."/>
            <person name="Nakayama T."/>
            <person name="Obornik M."/>
            <person name="Reyes-Prieto A."/>
            <person name="Armbrust E.V."/>
            <person name="Aves S.J."/>
            <person name="Beiko R.G."/>
            <person name="Coutinho P."/>
            <person name="Dacks J.B."/>
            <person name="Durnford D.G."/>
            <person name="Fast N.M."/>
            <person name="Green B.R."/>
            <person name="Grisdale C.J."/>
            <person name="Hempel F."/>
            <person name="Henrissat B."/>
            <person name="Hoppner M.P."/>
            <person name="Ishida K."/>
            <person name="Kim E."/>
            <person name="Koreny L."/>
            <person name="Kroth P.G."/>
            <person name="Liu Y."/>
            <person name="Malik S.B."/>
            <person name="Maier U.G."/>
            <person name="McRose D."/>
            <person name="Mock T."/>
            <person name="Neilson J.A."/>
            <person name="Onodera N.T."/>
            <person name="Poole A.M."/>
            <person name="Pritham E.J."/>
            <person name="Richards T.A."/>
            <person name="Rocap G."/>
            <person name="Roy S.W."/>
            <person name="Sarai C."/>
            <person name="Schaack S."/>
            <person name="Shirato S."/>
            <person name="Slamovits C.H."/>
            <person name="Spencer D.F."/>
            <person name="Suzuki S."/>
            <person name="Worden A.Z."/>
            <person name="Zauner S."/>
            <person name="Barry K."/>
            <person name="Bell C."/>
            <person name="Bharti A.K."/>
            <person name="Crow J.A."/>
            <person name="Grimwood J."/>
            <person name="Kramer R."/>
            <person name="Lindquist E."/>
            <person name="Lucas S."/>
            <person name="Salamov A."/>
            <person name="McFadden G.I."/>
            <person name="Lane C.E."/>
            <person name="Keeling P.J."/>
            <person name="Gray M.W."/>
            <person name="Grigoriev I.V."/>
            <person name="Archibald J.M."/>
        </authorList>
    </citation>
    <scope>NUCLEOTIDE SEQUENCE</scope>
    <source>
        <strain evidence="9 11">CCMP2712</strain>
    </source>
</reference>
<feature type="compositionally biased region" description="Basic and acidic residues" evidence="8">
    <location>
        <begin position="1"/>
        <end position="23"/>
    </location>
</feature>
<evidence type="ECO:0000256" key="2">
    <source>
        <dbReference type="ARBA" id="ARBA00012552"/>
    </source>
</evidence>
<dbReference type="STRING" id="905079.L1I9J2"/>
<dbReference type="eggNOG" id="KOG0925">
    <property type="taxonomic scope" value="Eukaryota"/>
</dbReference>
<keyword evidence="5" id="KW-0067">ATP-binding</keyword>
<keyword evidence="5" id="KW-0347">Helicase</keyword>
<comment type="subcellular location">
    <subcellularLocation>
        <location evidence="1">Plastid</location>
        <location evidence="1">Chloroplast</location>
    </subcellularLocation>
</comment>
<dbReference type="GO" id="GO:0003724">
    <property type="term" value="F:RNA helicase activity"/>
    <property type="evidence" value="ECO:0007669"/>
    <property type="project" value="UniProtKB-EC"/>
</dbReference>
<dbReference type="EnsemblProtists" id="EKX32888">
    <property type="protein sequence ID" value="EKX32888"/>
    <property type="gene ID" value="GUITHDRAFT_81905"/>
</dbReference>
<evidence type="ECO:0000313" key="11">
    <source>
        <dbReference type="Proteomes" id="UP000011087"/>
    </source>
</evidence>
<dbReference type="AlphaFoldDB" id="L1I9J2"/>
<keyword evidence="11" id="KW-1185">Reference proteome</keyword>
<dbReference type="GO" id="GO:0008380">
    <property type="term" value="P:RNA splicing"/>
    <property type="evidence" value="ECO:0007669"/>
    <property type="project" value="UniProtKB-KW"/>
</dbReference>
<dbReference type="OMA" id="QNVHEND"/>
<accession>L1I9J2</accession>
<dbReference type="Proteomes" id="UP000011087">
    <property type="component" value="Unassembled WGS sequence"/>
</dbReference>
<dbReference type="InterPro" id="IPR027417">
    <property type="entry name" value="P-loop_NTPase"/>
</dbReference>
<dbReference type="GO" id="GO:0003723">
    <property type="term" value="F:RNA binding"/>
    <property type="evidence" value="ECO:0007669"/>
    <property type="project" value="TreeGrafter"/>
</dbReference>
<keyword evidence="5" id="KW-0547">Nucleotide-binding</keyword>
<keyword evidence="6" id="KW-0508">mRNA splicing</keyword>
<evidence type="ECO:0000256" key="6">
    <source>
        <dbReference type="ARBA" id="ARBA00023187"/>
    </source>
</evidence>
<dbReference type="EMBL" id="JH993166">
    <property type="protein sequence ID" value="EKX32888.1"/>
    <property type="molecule type" value="Genomic_DNA"/>
</dbReference>
<feature type="non-terminal residue" evidence="9">
    <location>
        <position position="158"/>
    </location>
</feature>
<evidence type="ECO:0000256" key="5">
    <source>
        <dbReference type="ARBA" id="ARBA00022806"/>
    </source>
</evidence>
<evidence type="ECO:0000256" key="1">
    <source>
        <dbReference type="ARBA" id="ARBA00004229"/>
    </source>
</evidence>
<dbReference type="SUPFAM" id="SSF52540">
    <property type="entry name" value="P-loop containing nucleoside triphosphate hydrolases"/>
    <property type="match status" value="1"/>
</dbReference>
<dbReference type="GO" id="GO:0016787">
    <property type="term" value="F:hydrolase activity"/>
    <property type="evidence" value="ECO:0007669"/>
    <property type="project" value="UniProtKB-KW"/>
</dbReference>
<organism evidence="9">
    <name type="scientific">Guillardia theta (strain CCMP2712)</name>
    <name type="common">Cryptophyte</name>
    <dbReference type="NCBI Taxonomy" id="905079"/>
    <lineage>
        <taxon>Eukaryota</taxon>
        <taxon>Cryptophyceae</taxon>
        <taxon>Pyrenomonadales</taxon>
        <taxon>Geminigeraceae</taxon>
        <taxon>Guillardia</taxon>
    </lineage>
</organism>
<proteinExistence type="predicted"/>
<dbReference type="HOGENOM" id="CLU_1673850_0_0_1"/>
<comment type="catalytic activity">
    <reaction evidence="7">
        <text>ATP + H2O = ADP + phosphate + H(+)</text>
        <dbReference type="Rhea" id="RHEA:13065"/>
        <dbReference type="ChEBI" id="CHEBI:15377"/>
        <dbReference type="ChEBI" id="CHEBI:15378"/>
        <dbReference type="ChEBI" id="CHEBI:30616"/>
        <dbReference type="ChEBI" id="CHEBI:43474"/>
        <dbReference type="ChEBI" id="CHEBI:456216"/>
        <dbReference type="EC" id="3.6.4.13"/>
    </reaction>
</comment>
<dbReference type="PANTHER" id="PTHR18934">
    <property type="entry name" value="ATP-DEPENDENT RNA HELICASE"/>
    <property type="match status" value="1"/>
</dbReference>
<evidence type="ECO:0000256" key="8">
    <source>
        <dbReference type="SAM" id="MobiDB-lite"/>
    </source>
</evidence>
<gene>
    <name evidence="9" type="ORF">GUITHDRAFT_81905</name>
</gene>
<dbReference type="GeneID" id="17289614"/>
<evidence type="ECO:0000256" key="7">
    <source>
        <dbReference type="ARBA" id="ARBA00047984"/>
    </source>
</evidence>
<evidence type="ECO:0000256" key="4">
    <source>
        <dbReference type="ARBA" id="ARBA00022801"/>
    </source>
</evidence>
<dbReference type="OrthoDB" id="10253254at2759"/>
<reference evidence="10" key="3">
    <citation type="submission" date="2015-06" db="UniProtKB">
        <authorList>
            <consortium name="EnsemblProtists"/>
        </authorList>
    </citation>
    <scope>IDENTIFICATION</scope>
</reference>
<dbReference type="PANTHER" id="PTHR18934:SF109">
    <property type="entry name" value="ATP-DEPENDENT RNA HELICASE DHX15 HOMOLOG"/>
    <property type="match status" value="1"/>
</dbReference>